<proteinExistence type="predicted"/>
<feature type="chain" id="PRO_5003995882" evidence="1">
    <location>
        <begin position="21"/>
        <end position="745"/>
    </location>
</feature>
<sequence>MTTVLAATGVATLQAGTASAAVMATYYVAPNGNDSNTGTSPSSPFATLGRAKQEVRDRISAGMTGDIEVQLRGGTYYQAQPLTFDAGDSGINGHEVVWKNYPGEVPRLIGGKRLTGWEAMPNGIYRKYLPNVDNGTWDFRHLVEGDTNAITARYPNADDASPYLSAATQTADRTAANRQFNYHPASIPSGKEPTGGQVYIWPGGQPNGKWFSNTIPVSSVDTTSNIIHLSQPTNQPIRTGSSYYLQGKLAYLDQPGEFHLDRGAGLLHYKPYAANIADAVIVAPTVTDLINVKGTPEDPAHDITFRGLLAWTSNFTDYYQEVEAPYIPTGISDPAFGERVNGKRMRGSVWNRPADRNLHGLFRVENARRITIADNNIAHGGFSGVALTYNTQNVTVSGNDIHDVGLYGVLLVGKQQGVTDASGQQIYDNKNNIVTNNKMTHTGRLVGHGGGVFINQSGDNDITHNYIREAPRYGIVLKGSTFDEMPLTDDKGTAITLTNYHQYLTSRNNNIAFNDIADVLKDSTDAGIITTRGIGHGNKLLSNHLRRAPSPMSRGIYLDDESDQVTISSNIVYRTSSSTVSVTGWNDVITNNIFVGFSGVEPLVIADNYDTPRPTTDAKHSITKNVLSAKEVVLKWKMANQQWEPNRIAESNYNFFHSRSLPPIYKVGGLAGPPTLTDTLDEWKTLEDNKYDQNSLTGDPKFVDPAAENYQLQPTSPVYGLGFTPIDMASIGLKSTYNPPPSITS</sequence>
<dbReference type="InterPro" id="IPR006626">
    <property type="entry name" value="PbH1"/>
</dbReference>
<comment type="caution">
    <text evidence="3">The sequence shown here is derived from an EMBL/GenBank/DDBJ whole genome shotgun (WGS) entry which is preliminary data.</text>
</comment>
<dbReference type="PANTHER" id="PTHR36453:SF1">
    <property type="entry name" value="RIGHT HANDED BETA HELIX DOMAIN-CONTAINING PROTEIN"/>
    <property type="match status" value="1"/>
</dbReference>
<dbReference type="InterPro" id="IPR012334">
    <property type="entry name" value="Pectin_lyas_fold"/>
</dbReference>
<dbReference type="InterPro" id="IPR011050">
    <property type="entry name" value="Pectin_lyase_fold/virulence"/>
</dbReference>
<organism evidence="3 4">
    <name type="scientific">Streptomyces viridochromogenes Tue57</name>
    <dbReference type="NCBI Taxonomy" id="1160705"/>
    <lineage>
        <taxon>Bacteria</taxon>
        <taxon>Bacillati</taxon>
        <taxon>Actinomycetota</taxon>
        <taxon>Actinomycetes</taxon>
        <taxon>Kitasatosporales</taxon>
        <taxon>Streptomycetaceae</taxon>
        <taxon>Streptomyces</taxon>
    </lineage>
</organism>
<dbReference type="Gene3D" id="2.160.20.10">
    <property type="entry name" value="Single-stranded right-handed beta-helix, Pectin lyase-like"/>
    <property type="match status" value="2"/>
</dbReference>
<dbReference type="SUPFAM" id="SSF51126">
    <property type="entry name" value="Pectin lyase-like"/>
    <property type="match status" value="1"/>
</dbReference>
<dbReference type="Proteomes" id="UP000011205">
    <property type="component" value="Unassembled WGS sequence"/>
</dbReference>
<dbReference type="InterPro" id="IPR039448">
    <property type="entry name" value="Beta_helix"/>
</dbReference>
<evidence type="ECO:0000259" key="2">
    <source>
        <dbReference type="Pfam" id="PF13229"/>
    </source>
</evidence>
<reference evidence="3 4" key="1">
    <citation type="journal article" date="2013" name="Genome Announc.">
        <title>Draft Genome Sequence of Streptomyces viridochromogenes Strain Tu57, Producer of Avilamycin.</title>
        <authorList>
            <person name="Gruning B.A."/>
            <person name="Erxleben A."/>
            <person name="Hahnlein A."/>
            <person name="Gunther S."/>
        </authorList>
    </citation>
    <scope>NUCLEOTIDE SEQUENCE [LARGE SCALE GENOMIC DNA]</scope>
    <source>
        <strain evidence="3 4">Tue57</strain>
    </source>
</reference>
<dbReference type="AlphaFoldDB" id="L8PL54"/>
<name>L8PL54_STRVR</name>
<feature type="signal peptide" evidence="1">
    <location>
        <begin position="1"/>
        <end position="20"/>
    </location>
</feature>
<accession>L8PL54</accession>
<dbReference type="EMBL" id="AMLP01000032">
    <property type="protein sequence ID" value="ELS58241.1"/>
    <property type="molecule type" value="Genomic_DNA"/>
</dbReference>
<protein>
    <submittedName>
        <fullName evidence="3">Putative Ig domain protein group 2 domain protein (Precursor)</fullName>
    </submittedName>
</protein>
<evidence type="ECO:0000313" key="4">
    <source>
        <dbReference type="Proteomes" id="UP000011205"/>
    </source>
</evidence>
<evidence type="ECO:0000313" key="3">
    <source>
        <dbReference type="EMBL" id="ELS58241.1"/>
    </source>
</evidence>
<dbReference type="PATRIC" id="fig|1160705.3.peg.788"/>
<dbReference type="SMART" id="SM00710">
    <property type="entry name" value="PbH1"/>
    <property type="match status" value="5"/>
</dbReference>
<dbReference type="RefSeq" id="WP_003996137.1">
    <property type="nucleotide sequence ID" value="NZ_AMLP01000032.1"/>
</dbReference>
<gene>
    <name evidence="3" type="ORF">STVIR_0792</name>
</gene>
<evidence type="ECO:0000256" key="1">
    <source>
        <dbReference type="SAM" id="SignalP"/>
    </source>
</evidence>
<dbReference type="Pfam" id="PF13229">
    <property type="entry name" value="Beta_helix"/>
    <property type="match status" value="1"/>
</dbReference>
<keyword evidence="1" id="KW-0732">Signal</keyword>
<feature type="domain" description="Right handed beta helix" evidence="2">
    <location>
        <begin position="363"/>
        <end position="480"/>
    </location>
</feature>
<dbReference type="PANTHER" id="PTHR36453">
    <property type="entry name" value="SECRETED PROTEIN-RELATED"/>
    <property type="match status" value="1"/>
</dbReference>